<organism evidence="1">
    <name type="scientific">mine drainage metagenome</name>
    <dbReference type="NCBI Taxonomy" id="410659"/>
    <lineage>
        <taxon>unclassified sequences</taxon>
        <taxon>metagenomes</taxon>
        <taxon>ecological metagenomes</taxon>
    </lineage>
</organism>
<dbReference type="EMBL" id="AUZZ01001729">
    <property type="protein sequence ID" value="EQD63080.1"/>
    <property type="molecule type" value="Genomic_DNA"/>
</dbReference>
<accession>T1C9R4</accession>
<name>T1C9R4_9ZZZZ</name>
<dbReference type="AlphaFoldDB" id="T1C9R4"/>
<proteinExistence type="predicted"/>
<protein>
    <submittedName>
        <fullName evidence="1">Transposase, IS4 family protein</fullName>
    </submittedName>
</protein>
<reference evidence="1" key="2">
    <citation type="journal article" date="2014" name="ISME J.">
        <title>Microbial stratification in low pH oxic and suboxic macroscopic growths along an acid mine drainage.</title>
        <authorList>
            <person name="Mendez-Garcia C."/>
            <person name="Mesa V."/>
            <person name="Sprenger R.R."/>
            <person name="Richter M."/>
            <person name="Diez M.S."/>
            <person name="Solano J."/>
            <person name="Bargiela R."/>
            <person name="Golyshina O.V."/>
            <person name="Manteca A."/>
            <person name="Ramos J.L."/>
            <person name="Gallego J.R."/>
            <person name="Llorente I."/>
            <person name="Martins Dos Santos V.A."/>
            <person name="Jensen O.N."/>
            <person name="Pelaez A.I."/>
            <person name="Sanchez J."/>
            <person name="Ferrer M."/>
        </authorList>
    </citation>
    <scope>NUCLEOTIDE SEQUENCE</scope>
</reference>
<reference evidence="1" key="1">
    <citation type="submission" date="2013-08" db="EMBL/GenBank/DDBJ databases">
        <authorList>
            <person name="Mendez C."/>
            <person name="Richter M."/>
            <person name="Ferrer M."/>
            <person name="Sanchez J."/>
        </authorList>
    </citation>
    <scope>NUCLEOTIDE SEQUENCE</scope>
</reference>
<feature type="non-terminal residue" evidence="1">
    <location>
        <position position="204"/>
    </location>
</feature>
<comment type="caution">
    <text evidence="1">The sequence shown here is derived from an EMBL/GenBank/DDBJ whole genome shotgun (WGS) entry which is preliminary data.</text>
</comment>
<evidence type="ECO:0000313" key="1">
    <source>
        <dbReference type="EMBL" id="EQD63080.1"/>
    </source>
</evidence>
<gene>
    <name evidence="1" type="ORF">B2A_02540</name>
</gene>
<sequence length="204" mass="23877">MRLRINGVKRGKTVLRYAQIIQDYYEDGKKKTKIVKHLGRVRSDEDVERYRKLFALENGKVHIEKADLRTLDIMPPKEYGMIYAAEILCRDLGIDHVFDMLGEYSRIIFLSAVSRLVYPSSDIALLRISEKTEYPVENMTKDSIYSALDKLISMKDEIEVSIVRALKPDMRRVYYDLTSTYFEGKERNDLVLFGYSRDKKEGKK</sequence>